<keyword evidence="2" id="KW-0560">Oxidoreductase</keyword>
<comment type="caution">
    <text evidence="2">The sequence shown here is derived from an EMBL/GenBank/DDBJ whole genome shotgun (WGS) entry which is preliminary data.</text>
</comment>
<protein>
    <submittedName>
        <fullName evidence="2">Catechol 2,3-dioxygenase-like lactoylglutathione lyase family enzyme</fullName>
    </submittedName>
</protein>
<gene>
    <name evidence="2" type="ORF">ATL17_1696</name>
</gene>
<proteinExistence type="predicted"/>
<feature type="domain" description="VOC" evidence="1">
    <location>
        <begin position="34"/>
        <end position="160"/>
    </location>
</feature>
<dbReference type="Pfam" id="PF00903">
    <property type="entry name" value="Glyoxalase"/>
    <property type="match status" value="1"/>
</dbReference>
<dbReference type="PROSITE" id="PS51819">
    <property type="entry name" value="VOC"/>
    <property type="match status" value="1"/>
</dbReference>
<accession>A0A4R6VJ97</accession>
<dbReference type="AlphaFoldDB" id="A0A4R6VJ97"/>
<dbReference type="SUPFAM" id="SSF54593">
    <property type="entry name" value="Glyoxalase/Bleomycin resistance protein/Dihydroxybiphenyl dioxygenase"/>
    <property type="match status" value="1"/>
</dbReference>
<reference evidence="2 3" key="1">
    <citation type="submission" date="2019-03" db="EMBL/GenBank/DDBJ databases">
        <title>Genomic Encyclopedia of Type Strains, Phase III (KMG-III): the genomes of soil and plant-associated and newly described type strains.</title>
        <authorList>
            <person name="Whitman W."/>
        </authorList>
    </citation>
    <scope>NUCLEOTIDE SEQUENCE [LARGE SCALE GENOMIC DNA]</scope>
    <source>
        <strain evidence="2 3">CGMCC 1.7002</strain>
    </source>
</reference>
<evidence type="ECO:0000313" key="3">
    <source>
        <dbReference type="Proteomes" id="UP000295391"/>
    </source>
</evidence>
<keyword evidence="2" id="KW-0223">Dioxygenase</keyword>
<dbReference type="InterPro" id="IPR029068">
    <property type="entry name" value="Glyas_Bleomycin-R_OHBP_Dase"/>
</dbReference>
<dbReference type="Gene3D" id="3.10.180.10">
    <property type="entry name" value="2,3-Dihydroxybiphenyl 1,2-Dioxygenase, domain 1"/>
    <property type="match status" value="1"/>
</dbReference>
<name>A0A4R6VJ97_9HYPH</name>
<dbReference type="PANTHER" id="PTHR35006:SF1">
    <property type="entry name" value="BLL2941 PROTEIN"/>
    <property type="match status" value="1"/>
</dbReference>
<dbReference type="InterPro" id="IPR037523">
    <property type="entry name" value="VOC_core"/>
</dbReference>
<evidence type="ECO:0000313" key="2">
    <source>
        <dbReference type="EMBL" id="TDQ63689.1"/>
    </source>
</evidence>
<evidence type="ECO:0000259" key="1">
    <source>
        <dbReference type="PROSITE" id="PS51819"/>
    </source>
</evidence>
<dbReference type="CDD" id="cd07262">
    <property type="entry name" value="VOC_like"/>
    <property type="match status" value="1"/>
</dbReference>
<organism evidence="2 3">
    <name type="scientific">Maritalea mobilis</name>
    <dbReference type="NCBI Taxonomy" id="483324"/>
    <lineage>
        <taxon>Bacteria</taxon>
        <taxon>Pseudomonadati</taxon>
        <taxon>Pseudomonadota</taxon>
        <taxon>Alphaproteobacteria</taxon>
        <taxon>Hyphomicrobiales</taxon>
        <taxon>Devosiaceae</taxon>
        <taxon>Maritalea</taxon>
    </lineage>
</organism>
<keyword evidence="3" id="KW-1185">Reference proteome</keyword>
<dbReference type="InterPro" id="IPR004360">
    <property type="entry name" value="Glyas_Fos-R_dOase_dom"/>
</dbReference>
<dbReference type="GO" id="GO:0016829">
    <property type="term" value="F:lyase activity"/>
    <property type="evidence" value="ECO:0007669"/>
    <property type="project" value="UniProtKB-KW"/>
</dbReference>
<dbReference type="PANTHER" id="PTHR35006">
    <property type="entry name" value="GLYOXALASE FAMILY PROTEIN (AFU_ORTHOLOGUE AFUA_5G14830)"/>
    <property type="match status" value="1"/>
</dbReference>
<dbReference type="EMBL" id="SNYR01000002">
    <property type="protein sequence ID" value="TDQ63689.1"/>
    <property type="molecule type" value="Genomic_DNA"/>
</dbReference>
<dbReference type="GO" id="GO:0051213">
    <property type="term" value="F:dioxygenase activity"/>
    <property type="evidence" value="ECO:0007669"/>
    <property type="project" value="UniProtKB-KW"/>
</dbReference>
<keyword evidence="2" id="KW-0456">Lyase</keyword>
<dbReference type="Proteomes" id="UP000295391">
    <property type="component" value="Unassembled WGS sequence"/>
</dbReference>
<sequence>MFTGQLPAPFESRYLCLGITGLCLQISRRKAYIVIGYTMVGTNDLKRAQDFYNPLFDMMGLSPCYQDEQVASWGDRDDETVPRFFSCYPFDGNPASVGNGAMTTFRVRTATLVDALYEKALANGGRDEGIPGYRPERYGDKFYVAYIRDPDGNKLAFACYDGPSNP</sequence>